<gene>
    <name evidence="2" type="ORF">GCM10007977_092350</name>
</gene>
<name>A0A917UBN5_9ACTN</name>
<dbReference type="RefSeq" id="WP_190256450.1">
    <property type="nucleotide sequence ID" value="NZ_BMPI01000072.1"/>
</dbReference>
<reference evidence="2" key="2">
    <citation type="submission" date="2020-09" db="EMBL/GenBank/DDBJ databases">
        <authorList>
            <person name="Sun Q."/>
            <person name="Ohkuma M."/>
        </authorList>
    </citation>
    <scope>NUCLEOTIDE SEQUENCE</scope>
    <source>
        <strain evidence="2">JCM 19831</strain>
    </source>
</reference>
<feature type="region of interest" description="Disordered" evidence="1">
    <location>
        <begin position="509"/>
        <end position="537"/>
    </location>
</feature>
<sequence length="537" mass="57901">MEPPIDRNLAAKLGPAAAQALGESAALRRVQYRYAGWFVNGRSTANVGAVFEVGAGSARKLMLKHDVADSTQLHRAEFARHQEALDDAPDFAKAHLVAPVGEPVRVGDGSWITFQNIVGGSFTDYRVLSAMLAGVPEAKVDGVDHRLVTPCDRGSFAAVCTAVVRGLLADWAGEPVMEAVAVGEVLRRHLLHRLEPGQPLHAEVQRWPEPRLDLPGELRSLPNPFALVRDPVLTAGRSVPLLTGRAHGDLHPENILVATEREPGDYHLIDLSRYERSAPLTRDPVQLVLTILDRTMDERSDQQRELLLGLLVGDAAADGRDMLPRWLPEFLDQVRAAQLDWIRPKGLVDEWRQQSLLSLSACALMFLGRPTTAPAHREWYLRLAARAAAAYLQDADAAGPVAEPGGVASTADAENRLAAGATRRSAAGPVSVLCANLPALRETAHRRGLGGEVEDLVTRARLGHDIAADHAALVRRLSGADEDVRHGLTGFGGGTPVVGEYFTCPLERPCGREARRPPGGGRPPCPLQGTAMTQALR</sequence>
<dbReference type="AlphaFoldDB" id="A0A917UBN5"/>
<reference evidence="2" key="1">
    <citation type="journal article" date="2014" name="Int. J. Syst. Evol. Microbiol.">
        <title>Complete genome sequence of Corynebacterium casei LMG S-19264T (=DSM 44701T), isolated from a smear-ripened cheese.</title>
        <authorList>
            <consortium name="US DOE Joint Genome Institute (JGI-PGF)"/>
            <person name="Walter F."/>
            <person name="Albersmeier A."/>
            <person name="Kalinowski J."/>
            <person name="Ruckert C."/>
        </authorList>
    </citation>
    <scope>NUCLEOTIDE SEQUENCE</scope>
    <source>
        <strain evidence="2">JCM 19831</strain>
    </source>
</reference>
<keyword evidence="3" id="KW-1185">Reference proteome</keyword>
<dbReference type="Proteomes" id="UP000642070">
    <property type="component" value="Unassembled WGS sequence"/>
</dbReference>
<evidence type="ECO:0000313" key="2">
    <source>
        <dbReference type="EMBL" id="GGM76374.1"/>
    </source>
</evidence>
<evidence type="ECO:0000256" key="1">
    <source>
        <dbReference type="SAM" id="MobiDB-lite"/>
    </source>
</evidence>
<organism evidence="2 3">
    <name type="scientific">Dactylosporangium sucinum</name>
    <dbReference type="NCBI Taxonomy" id="1424081"/>
    <lineage>
        <taxon>Bacteria</taxon>
        <taxon>Bacillati</taxon>
        <taxon>Actinomycetota</taxon>
        <taxon>Actinomycetes</taxon>
        <taxon>Micromonosporales</taxon>
        <taxon>Micromonosporaceae</taxon>
        <taxon>Dactylosporangium</taxon>
    </lineage>
</organism>
<dbReference type="EMBL" id="BMPI01000072">
    <property type="protein sequence ID" value="GGM76374.1"/>
    <property type="molecule type" value="Genomic_DNA"/>
</dbReference>
<evidence type="ECO:0000313" key="3">
    <source>
        <dbReference type="Proteomes" id="UP000642070"/>
    </source>
</evidence>
<accession>A0A917UBN5</accession>
<proteinExistence type="predicted"/>
<comment type="caution">
    <text evidence="2">The sequence shown here is derived from an EMBL/GenBank/DDBJ whole genome shotgun (WGS) entry which is preliminary data.</text>
</comment>
<protein>
    <submittedName>
        <fullName evidence="2">Uncharacterized protein</fullName>
    </submittedName>
</protein>